<accession>A0A0S4JU69</accession>
<proteinExistence type="predicted"/>
<dbReference type="EMBL" id="CYKH01002211">
    <property type="protein sequence ID" value="CUG93950.1"/>
    <property type="molecule type" value="Genomic_DNA"/>
</dbReference>
<dbReference type="Proteomes" id="UP000051952">
    <property type="component" value="Unassembled WGS sequence"/>
</dbReference>
<evidence type="ECO:0008006" key="4">
    <source>
        <dbReference type="Google" id="ProtNLM"/>
    </source>
</evidence>
<keyword evidence="3" id="KW-1185">Reference proteome</keyword>
<feature type="chain" id="PRO_5006622691" description="Membrane-associated protein" evidence="1">
    <location>
        <begin position="17"/>
        <end position="141"/>
    </location>
</feature>
<dbReference type="AlphaFoldDB" id="A0A0S4JU69"/>
<gene>
    <name evidence="2" type="ORF">BSAL_45825</name>
</gene>
<name>A0A0S4JU69_BODSA</name>
<feature type="signal peptide" evidence="1">
    <location>
        <begin position="1"/>
        <end position="16"/>
    </location>
</feature>
<evidence type="ECO:0000313" key="2">
    <source>
        <dbReference type="EMBL" id="CUG93950.1"/>
    </source>
</evidence>
<evidence type="ECO:0000256" key="1">
    <source>
        <dbReference type="SAM" id="SignalP"/>
    </source>
</evidence>
<protein>
    <recommendedName>
        <fullName evidence="4">Membrane-associated protein</fullName>
    </recommendedName>
</protein>
<sequence length="141" mass="15473">MMMAAVIFSSLQMVHVAIVFRWEARALQATWADESLVTGTKTLGGVCADWTAIGATISGGGTLQLQNKRKFHGNNSKEVKTSLASLIHFSETLTQAEKIEQLIIAATEQAVDSSHNQLPRQQRAFVPGEEFGNLMTELWLL</sequence>
<evidence type="ECO:0000313" key="3">
    <source>
        <dbReference type="Proteomes" id="UP000051952"/>
    </source>
</evidence>
<keyword evidence="1" id="KW-0732">Signal</keyword>
<organism evidence="2 3">
    <name type="scientific">Bodo saltans</name>
    <name type="common">Flagellated protozoan</name>
    <dbReference type="NCBI Taxonomy" id="75058"/>
    <lineage>
        <taxon>Eukaryota</taxon>
        <taxon>Discoba</taxon>
        <taxon>Euglenozoa</taxon>
        <taxon>Kinetoplastea</taxon>
        <taxon>Metakinetoplastina</taxon>
        <taxon>Eubodonida</taxon>
        <taxon>Bodonidae</taxon>
        <taxon>Bodo</taxon>
    </lineage>
</organism>
<dbReference type="VEuPathDB" id="TriTrypDB:BSAL_45825"/>
<reference evidence="3" key="1">
    <citation type="submission" date="2015-09" db="EMBL/GenBank/DDBJ databases">
        <authorList>
            <consortium name="Pathogen Informatics"/>
        </authorList>
    </citation>
    <scope>NUCLEOTIDE SEQUENCE [LARGE SCALE GENOMIC DNA]</scope>
    <source>
        <strain evidence="3">Lake Konstanz</strain>
    </source>
</reference>